<comment type="caution">
    <text evidence="2">The sequence shown here is derived from an EMBL/GenBank/DDBJ whole genome shotgun (WGS) entry which is preliminary data.</text>
</comment>
<dbReference type="InterPro" id="IPR036273">
    <property type="entry name" value="CRAL/TRIO_N_dom_sf"/>
</dbReference>
<evidence type="ECO:0000259" key="1">
    <source>
        <dbReference type="PROSITE" id="PS50191"/>
    </source>
</evidence>
<sequence length="312" mass="36520">MEEINPNSMLKFNENHLQKVREALGYGDVNKLKQDIKHLADWIKKQNHFRVKEFDEGYLERLLIYNKGSIERTKQKFDKLCTCINLMPEFLQNFDIKNEFKPLFNIITIAVLPKPTNDNYRVVISDFIGKDDNDFNIIQLYRYLMVMGHYMLSNDYCHGYEWIAGTKNLTMSTITKMNPMVIHKGLTLFTDAMGQRLKKIHIISGSKFFDAFMMVCKQALSAKLRERLVIHPDVESLYKDFPREQFPKDFGGDEKSIQELQDINFKQFSSDGHIETVKFMEKAATDESFRQSCKFNEEYSGMPGSFKTLCVD</sequence>
<gene>
    <name evidence="2" type="ORF">APLA_LOCUS909</name>
</gene>
<dbReference type="PANTHER" id="PTHR10174:SF222">
    <property type="entry name" value="GH10083P-RELATED"/>
    <property type="match status" value="1"/>
</dbReference>
<dbReference type="Pfam" id="PF00650">
    <property type="entry name" value="CRAL_TRIO"/>
    <property type="match status" value="1"/>
</dbReference>
<dbReference type="AlphaFoldDB" id="A0A8S0YRS0"/>
<organism evidence="2 3">
    <name type="scientific">Arctia plantaginis</name>
    <name type="common">Wood tiger moth</name>
    <name type="synonym">Phalaena plantaginis</name>
    <dbReference type="NCBI Taxonomy" id="874455"/>
    <lineage>
        <taxon>Eukaryota</taxon>
        <taxon>Metazoa</taxon>
        <taxon>Ecdysozoa</taxon>
        <taxon>Arthropoda</taxon>
        <taxon>Hexapoda</taxon>
        <taxon>Insecta</taxon>
        <taxon>Pterygota</taxon>
        <taxon>Neoptera</taxon>
        <taxon>Endopterygota</taxon>
        <taxon>Lepidoptera</taxon>
        <taxon>Glossata</taxon>
        <taxon>Ditrysia</taxon>
        <taxon>Noctuoidea</taxon>
        <taxon>Erebidae</taxon>
        <taxon>Arctiinae</taxon>
        <taxon>Arctia</taxon>
    </lineage>
</organism>
<dbReference type="GO" id="GO:1902936">
    <property type="term" value="F:phosphatidylinositol bisphosphate binding"/>
    <property type="evidence" value="ECO:0007669"/>
    <property type="project" value="TreeGrafter"/>
</dbReference>
<dbReference type="SUPFAM" id="SSF46938">
    <property type="entry name" value="CRAL/TRIO N-terminal domain"/>
    <property type="match status" value="1"/>
</dbReference>
<dbReference type="Gene3D" id="3.40.525.10">
    <property type="entry name" value="CRAL-TRIO lipid binding domain"/>
    <property type="match status" value="1"/>
</dbReference>
<dbReference type="GO" id="GO:0016020">
    <property type="term" value="C:membrane"/>
    <property type="evidence" value="ECO:0007669"/>
    <property type="project" value="TreeGrafter"/>
</dbReference>
<keyword evidence="3" id="KW-1185">Reference proteome</keyword>
<dbReference type="PROSITE" id="PS50191">
    <property type="entry name" value="CRAL_TRIO"/>
    <property type="match status" value="1"/>
</dbReference>
<dbReference type="InterPro" id="IPR036865">
    <property type="entry name" value="CRAL-TRIO_dom_sf"/>
</dbReference>
<proteinExistence type="predicted"/>
<reference evidence="2 3" key="1">
    <citation type="submission" date="2020-04" db="EMBL/GenBank/DDBJ databases">
        <authorList>
            <person name="Wallbank WR R."/>
            <person name="Pardo Diaz C."/>
            <person name="Kozak K."/>
            <person name="Martin S."/>
            <person name="Jiggins C."/>
            <person name="Moest M."/>
            <person name="Warren A I."/>
            <person name="Byers J.R.P. K."/>
            <person name="Montejo-Kovacevich G."/>
            <person name="Yen C E."/>
        </authorList>
    </citation>
    <scope>NUCLEOTIDE SEQUENCE [LARGE SCALE GENOMIC DNA]</scope>
</reference>
<dbReference type="InterPro" id="IPR001251">
    <property type="entry name" value="CRAL-TRIO_dom"/>
</dbReference>
<evidence type="ECO:0000313" key="3">
    <source>
        <dbReference type="Proteomes" id="UP000494106"/>
    </source>
</evidence>
<dbReference type="SUPFAM" id="SSF52087">
    <property type="entry name" value="CRAL/TRIO domain"/>
    <property type="match status" value="1"/>
</dbReference>
<dbReference type="EMBL" id="CADEBC010000083">
    <property type="protein sequence ID" value="CAB3222193.1"/>
    <property type="molecule type" value="Genomic_DNA"/>
</dbReference>
<feature type="domain" description="CRAL-TRIO" evidence="1">
    <location>
        <begin position="155"/>
        <end position="258"/>
    </location>
</feature>
<name>A0A8S0YRS0_ARCPL</name>
<dbReference type="Proteomes" id="UP000494106">
    <property type="component" value="Unassembled WGS sequence"/>
</dbReference>
<dbReference type="OrthoDB" id="6668876at2759"/>
<dbReference type="CDD" id="cd00170">
    <property type="entry name" value="SEC14"/>
    <property type="match status" value="1"/>
</dbReference>
<evidence type="ECO:0000313" key="2">
    <source>
        <dbReference type="EMBL" id="CAB3222193.1"/>
    </source>
</evidence>
<dbReference type="PANTHER" id="PTHR10174">
    <property type="entry name" value="ALPHA-TOCOPHEROL TRANSFER PROTEIN-RELATED"/>
    <property type="match status" value="1"/>
</dbReference>
<accession>A0A8S0YRS0</accession>
<protein>
    <recommendedName>
        <fullName evidence="1">CRAL-TRIO domain-containing protein</fullName>
    </recommendedName>
</protein>